<keyword evidence="1" id="KW-1133">Transmembrane helix</keyword>
<dbReference type="EMBL" id="VIKR01000004">
    <property type="protein sequence ID" value="TQV72970.1"/>
    <property type="molecule type" value="Genomic_DNA"/>
</dbReference>
<keyword evidence="1" id="KW-0472">Membrane</keyword>
<dbReference type="RefSeq" id="WP_142943109.1">
    <property type="nucleotide sequence ID" value="NZ_VIKR01000004.1"/>
</dbReference>
<keyword evidence="1" id="KW-0812">Transmembrane</keyword>
<evidence type="ECO:0000313" key="3">
    <source>
        <dbReference type="Proteomes" id="UP000317839"/>
    </source>
</evidence>
<gene>
    <name evidence="2" type="ORF">FLL45_16025</name>
</gene>
<dbReference type="Proteomes" id="UP000317839">
    <property type="component" value="Unassembled WGS sequence"/>
</dbReference>
<comment type="caution">
    <text evidence="2">The sequence shown here is derived from an EMBL/GenBank/DDBJ whole genome shotgun (WGS) entry which is preliminary data.</text>
</comment>
<evidence type="ECO:0000256" key="1">
    <source>
        <dbReference type="SAM" id="Phobius"/>
    </source>
</evidence>
<sequence>MEESIKPKIGQPDLTANIERKVCGLIDSAEQKAKQEGQYVDAKLYLQLADLFHFHKKYQKEVQILKRFTHFKYANRDEFVDILERIENAKELDALVEKQKEKVAPLALVPDDDHDAEKKEEFISISSEKKVERRVSTGKEPFETQSLKVIALSAVYTGISDKDEIAEVAMVLFEYTPSRMKKSKIINTYWGSRKTRNSIPKKTINQFNLNVHEKEVLAFDKDKALAMFDQADLVVSHNDAEIERKLMATLVPEMVNIQWYSSERDIPWRAMGFESNRLTQLAGQLDEKIPRSCMDRAMFISRMLQRTEPFSNHVYLERLYNMQPMKAFEWTDGLKKQTKKIARGSGYNAIWVAIGVTVIAITGVTLYLISQDII</sequence>
<name>A0A545T6W8_9GAMM</name>
<protein>
    <submittedName>
        <fullName evidence="2">Uncharacterized protein</fullName>
    </submittedName>
</protein>
<proteinExistence type="predicted"/>
<dbReference type="AlphaFoldDB" id="A0A545T6W8"/>
<feature type="transmembrane region" description="Helical" evidence="1">
    <location>
        <begin position="349"/>
        <end position="369"/>
    </location>
</feature>
<dbReference type="OrthoDB" id="9803913at2"/>
<evidence type="ECO:0000313" key="2">
    <source>
        <dbReference type="EMBL" id="TQV72970.1"/>
    </source>
</evidence>
<accession>A0A545T6W8</accession>
<organism evidence="2 3">
    <name type="scientific">Aliikangiella marina</name>
    <dbReference type="NCBI Taxonomy" id="1712262"/>
    <lineage>
        <taxon>Bacteria</taxon>
        <taxon>Pseudomonadati</taxon>
        <taxon>Pseudomonadota</taxon>
        <taxon>Gammaproteobacteria</taxon>
        <taxon>Oceanospirillales</taxon>
        <taxon>Pleioneaceae</taxon>
        <taxon>Aliikangiella</taxon>
    </lineage>
</organism>
<keyword evidence="3" id="KW-1185">Reference proteome</keyword>
<reference evidence="2 3" key="1">
    <citation type="submission" date="2019-06" db="EMBL/GenBank/DDBJ databases">
        <title>Draft genome of Aliikangiella marina GYP-15.</title>
        <authorList>
            <person name="Wang G."/>
        </authorList>
    </citation>
    <scope>NUCLEOTIDE SEQUENCE [LARGE SCALE GENOMIC DNA]</scope>
    <source>
        <strain evidence="2 3">GYP-15</strain>
    </source>
</reference>